<proteinExistence type="predicted"/>
<dbReference type="Proteomes" id="UP000595917">
    <property type="component" value="Chromosome"/>
</dbReference>
<evidence type="ECO:0000313" key="2">
    <source>
        <dbReference type="EMBL" id="QQO10013.1"/>
    </source>
</evidence>
<accession>A0A7T7XPC7</accession>
<organism evidence="2 3">
    <name type="scientific">Breznakiella homolactica</name>
    <dbReference type="NCBI Taxonomy" id="2798577"/>
    <lineage>
        <taxon>Bacteria</taxon>
        <taxon>Pseudomonadati</taxon>
        <taxon>Spirochaetota</taxon>
        <taxon>Spirochaetia</taxon>
        <taxon>Spirochaetales</taxon>
        <taxon>Breznakiellaceae</taxon>
        <taxon>Breznakiella</taxon>
    </lineage>
</organism>
<dbReference type="RefSeq" id="WP_215627317.1">
    <property type="nucleotide sequence ID" value="NZ_CP067089.2"/>
</dbReference>
<evidence type="ECO:0000256" key="1">
    <source>
        <dbReference type="SAM" id="MobiDB-lite"/>
    </source>
</evidence>
<dbReference type="KEGG" id="bhc:JFL75_03610"/>
<keyword evidence="3" id="KW-1185">Reference proteome</keyword>
<sequence>MKKAGDLLSSFMDERVLKNAQGYSELFNSWASIAGESAACHSRVRELERSILLVEADHPGWIQILQTRQSELLKAVRRRFPDLSIAGISFCLCRDPLSFAAPRDKTAPDAAEPDKPDPETTANVRKKTAELYETIEDGNFKDALKRLERSIHEKTKKGK</sequence>
<name>A0A7T7XPC7_9SPIR</name>
<feature type="region of interest" description="Disordered" evidence="1">
    <location>
        <begin position="102"/>
        <end position="125"/>
    </location>
</feature>
<protein>
    <submittedName>
        <fullName evidence="2">DUF721 domain-containing protein</fullName>
    </submittedName>
</protein>
<gene>
    <name evidence="2" type="ORF">JFL75_03610</name>
</gene>
<dbReference type="AlphaFoldDB" id="A0A7T7XPC7"/>
<dbReference type="InterPro" id="IPR007922">
    <property type="entry name" value="DciA-like"/>
</dbReference>
<dbReference type="EMBL" id="CP067089">
    <property type="protein sequence ID" value="QQO10013.1"/>
    <property type="molecule type" value="Genomic_DNA"/>
</dbReference>
<reference evidence="2" key="1">
    <citation type="submission" date="2021-01" db="EMBL/GenBank/DDBJ databases">
        <title>Description of Breznakiella homolactica.</title>
        <authorList>
            <person name="Song Y."/>
            <person name="Brune A."/>
        </authorList>
    </citation>
    <scope>NUCLEOTIDE SEQUENCE</scope>
    <source>
        <strain evidence="2">RmG30</strain>
    </source>
</reference>
<evidence type="ECO:0000313" key="3">
    <source>
        <dbReference type="Proteomes" id="UP000595917"/>
    </source>
</evidence>
<feature type="compositionally biased region" description="Basic and acidic residues" evidence="1">
    <location>
        <begin position="102"/>
        <end position="118"/>
    </location>
</feature>
<dbReference type="Pfam" id="PF05258">
    <property type="entry name" value="DciA"/>
    <property type="match status" value="1"/>
</dbReference>